<reference evidence="1 2" key="2">
    <citation type="submission" date="2018-11" db="EMBL/GenBank/DDBJ databases">
        <authorList>
            <consortium name="Pathogen Informatics"/>
        </authorList>
    </citation>
    <scope>NUCLEOTIDE SEQUENCE [LARGE SCALE GENOMIC DNA]</scope>
</reference>
<evidence type="ECO:0000313" key="2">
    <source>
        <dbReference type="Proteomes" id="UP000270296"/>
    </source>
</evidence>
<dbReference type="WBParaSite" id="SBAD_0000057701-mRNA-1">
    <property type="protein sequence ID" value="SBAD_0000057701-mRNA-1"/>
    <property type="gene ID" value="SBAD_0000057701"/>
</dbReference>
<evidence type="ECO:0000313" key="1">
    <source>
        <dbReference type="EMBL" id="VDO85022.1"/>
    </source>
</evidence>
<proteinExistence type="predicted"/>
<dbReference type="OrthoDB" id="425681at2759"/>
<dbReference type="AlphaFoldDB" id="A0A183IAB1"/>
<sequence>MTGMRVNAYETKSLVISRYPTRCSRQINGEGVEQVEKLKYLGTVFSSDGKLEEEIDRRNAVARGVLRELI</sequence>
<gene>
    <name evidence="1" type="ORF">SBAD_LOCUS555</name>
</gene>
<dbReference type="EMBL" id="UZAM01001787">
    <property type="protein sequence ID" value="VDO85022.1"/>
    <property type="molecule type" value="Genomic_DNA"/>
</dbReference>
<keyword evidence="2" id="KW-1185">Reference proteome</keyword>
<organism evidence="3">
    <name type="scientific">Soboliphyme baturini</name>
    <dbReference type="NCBI Taxonomy" id="241478"/>
    <lineage>
        <taxon>Eukaryota</taxon>
        <taxon>Metazoa</taxon>
        <taxon>Ecdysozoa</taxon>
        <taxon>Nematoda</taxon>
        <taxon>Enoplea</taxon>
        <taxon>Dorylaimia</taxon>
        <taxon>Dioctophymatida</taxon>
        <taxon>Dioctophymatoidea</taxon>
        <taxon>Soboliphymatidae</taxon>
        <taxon>Soboliphyme</taxon>
    </lineage>
</organism>
<reference evidence="3" key="1">
    <citation type="submission" date="2016-06" db="UniProtKB">
        <authorList>
            <consortium name="WormBaseParasite"/>
        </authorList>
    </citation>
    <scope>IDENTIFICATION</scope>
</reference>
<protein>
    <submittedName>
        <fullName evidence="3">Transposase</fullName>
    </submittedName>
</protein>
<name>A0A183IAB1_9BILA</name>
<dbReference type="Proteomes" id="UP000270296">
    <property type="component" value="Unassembled WGS sequence"/>
</dbReference>
<accession>A0A183IAB1</accession>
<evidence type="ECO:0000313" key="3">
    <source>
        <dbReference type="WBParaSite" id="SBAD_0000057701-mRNA-1"/>
    </source>
</evidence>